<dbReference type="InterPro" id="IPR002104">
    <property type="entry name" value="Integrase_catalytic"/>
</dbReference>
<evidence type="ECO:0000259" key="4">
    <source>
        <dbReference type="PROSITE" id="PS51898"/>
    </source>
</evidence>
<evidence type="ECO:0000313" key="6">
    <source>
        <dbReference type="Proteomes" id="UP000001596"/>
    </source>
</evidence>
<dbReference type="PANTHER" id="PTHR30349">
    <property type="entry name" value="PHAGE INTEGRASE-RELATED"/>
    <property type="match status" value="1"/>
</dbReference>
<gene>
    <name evidence="5" type="ordered locus">Avi_6147</name>
</gene>
<evidence type="ECO:0000256" key="3">
    <source>
        <dbReference type="ARBA" id="ARBA00023172"/>
    </source>
</evidence>
<evidence type="ECO:0000313" key="5">
    <source>
        <dbReference type="EMBL" id="ACM39144.1"/>
    </source>
</evidence>
<keyword evidence="3" id="KW-0233">DNA recombination</keyword>
<dbReference type="Gene3D" id="1.10.443.10">
    <property type="entry name" value="Intergrase catalytic core"/>
    <property type="match status" value="1"/>
</dbReference>
<dbReference type="eggNOG" id="COG0582">
    <property type="taxonomic scope" value="Bacteria"/>
</dbReference>
<evidence type="ECO:0000256" key="1">
    <source>
        <dbReference type="ARBA" id="ARBA00022908"/>
    </source>
</evidence>
<dbReference type="GO" id="GO:0006310">
    <property type="term" value="P:DNA recombination"/>
    <property type="evidence" value="ECO:0007669"/>
    <property type="project" value="UniProtKB-KW"/>
</dbReference>
<dbReference type="EMBL" id="CP000634">
    <property type="protein sequence ID" value="ACM39144.1"/>
    <property type="molecule type" value="Genomic_DNA"/>
</dbReference>
<dbReference type="Proteomes" id="UP000001596">
    <property type="component" value="Chromosome 2"/>
</dbReference>
<protein>
    <submittedName>
        <fullName evidence="5">Integrase</fullName>
    </submittedName>
</protein>
<organism evidence="5 6">
    <name type="scientific">Allorhizobium ampelinum (strain ATCC BAA-846 / DSM 112012 / S4)</name>
    <name type="common">Agrobacterium vitis (strain S4)</name>
    <dbReference type="NCBI Taxonomy" id="311402"/>
    <lineage>
        <taxon>Bacteria</taxon>
        <taxon>Pseudomonadati</taxon>
        <taxon>Pseudomonadota</taxon>
        <taxon>Alphaproteobacteria</taxon>
        <taxon>Hyphomicrobiales</taxon>
        <taxon>Rhizobiaceae</taxon>
        <taxon>Rhizobium/Agrobacterium group</taxon>
        <taxon>Allorhizobium</taxon>
        <taxon>Allorhizobium ampelinum</taxon>
    </lineage>
</organism>
<dbReference type="InterPro" id="IPR011010">
    <property type="entry name" value="DNA_brk_join_enz"/>
</dbReference>
<name>B9K2P6_ALLAM</name>
<proteinExistence type="predicted"/>
<dbReference type="KEGG" id="avi:Avi_6147"/>
<evidence type="ECO:0000256" key="2">
    <source>
        <dbReference type="ARBA" id="ARBA00023125"/>
    </source>
</evidence>
<sequence>MHRPPKYCQGFEDRHGKIRWYYRRKGFPIKPLSGLPWSPEFMASYEKAMAGEKIEVGKSKSAPGTVSALVVSYYKTSDFQRLSESTKTTYRGIIERFREEHGAKRVHHMQAQNVKKIIGEKAATPAAANNLLRIIHILMLHAVDLQWRRDDPTKDVKKIRHKSEGFLTWEEHHIEQFTAYHKPGTRAHLALSLLLYTGQRRSDVVRMGRQHVRDGWISIVQQKTGQLVEIPFHAAFKDVLNALPLKNMTFLTTAQGKPFTPAGFTNWFRDMTKEAGLPDKLSPHGLRKAACRRLAEAGCTPHQIMAISGHQSLDEVTRYTVAASRRELATQAAPHLQGGGKSRT</sequence>
<reference evidence="5 6" key="1">
    <citation type="journal article" date="2009" name="J. Bacteriol.">
        <title>Genome sequences of three Agrobacterium biovars help elucidate the evolution of multichromosome genomes in bacteria.</title>
        <authorList>
            <person name="Slater S.C."/>
            <person name="Goldman B.S."/>
            <person name="Goodner B."/>
            <person name="Setubal J.C."/>
            <person name="Farrand S.K."/>
            <person name="Nester E.W."/>
            <person name="Burr T.J."/>
            <person name="Banta L."/>
            <person name="Dickerman A.W."/>
            <person name="Paulsen I."/>
            <person name="Otten L."/>
            <person name="Suen G."/>
            <person name="Welch R."/>
            <person name="Almeida N.F."/>
            <person name="Arnold F."/>
            <person name="Burton O.T."/>
            <person name="Du Z."/>
            <person name="Ewing A."/>
            <person name="Godsy E."/>
            <person name="Heisel S."/>
            <person name="Houmiel K.L."/>
            <person name="Jhaveri J."/>
            <person name="Lu J."/>
            <person name="Miller N.M."/>
            <person name="Norton S."/>
            <person name="Chen Q."/>
            <person name="Phoolcharoen W."/>
            <person name="Ohlin V."/>
            <person name="Ondrusek D."/>
            <person name="Pride N."/>
            <person name="Stricklin S.L."/>
            <person name="Sun J."/>
            <person name="Wheeler C."/>
            <person name="Wilson L."/>
            <person name="Zhu H."/>
            <person name="Wood D.W."/>
        </authorList>
    </citation>
    <scope>NUCLEOTIDE SEQUENCE [LARGE SCALE GENOMIC DNA]</scope>
    <source>
        <strain evidence="6">S4 / ATCC BAA-846</strain>
    </source>
</reference>
<feature type="domain" description="Tyr recombinase" evidence="4">
    <location>
        <begin position="162"/>
        <end position="333"/>
    </location>
</feature>
<dbReference type="HOGENOM" id="CLU_056713_2_0_5"/>
<dbReference type="PROSITE" id="PS51898">
    <property type="entry name" value="TYR_RECOMBINASE"/>
    <property type="match status" value="1"/>
</dbReference>
<dbReference type="InterPro" id="IPR050090">
    <property type="entry name" value="Tyrosine_recombinase_XerCD"/>
</dbReference>
<dbReference type="SUPFAM" id="SSF56349">
    <property type="entry name" value="DNA breaking-rejoining enzymes"/>
    <property type="match status" value="1"/>
</dbReference>
<dbReference type="InterPro" id="IPR013762">
    <property type="entry name" value="Integrase-like_cat_sf"/>
</dbReference>
<keyword evidence="6" id="KW-1185">Reference proteome</keyword>
<dbReference type="STRING" id="311402.Avi_6147"/>
<accession>B9K2P6</accession>
<dbReference type="AlphaFoldDB" id="B9K2P6"/>
<dbReference type="InterPro" id="IPR010998">
    <property type="entry name" value="Integrase_recombinase_N"/>
</dbReference>
<dbReference type="GO" id="GO:0003677">
    <property type="term" value="F:DNA binding"/>
    <property type="evidence" value="ECO:0007669"/>
    <property type="project" value="UniProtKB-KW"/>
</dbReference>
<dbReference type="GO" id="GO:0015074">
    <property type="term" value="P:DNA integration"/>
    <property type="evidence" value="ECO:0007669"/>
    <property type="project" value="UniProtKB-KW"/>
</dbReference>
<keyword evidence="1" id="KW-0229">DNA integration</keyword>
<dbReference type="Gene3D" id="1.10.150.130">
    <property type="match status" value="1"/>
</dbReference>
<keyword evidence="2" id="KW-0238">DNA-binding</keyword>
<dbReference type="Pfam" id="PF00589">
    <property type="entry name" value="Phage_integrase"/>
    <property type="match status" value="1"/>
</dbReference>